<proteinExistence type="inferred from homology"/>
<evidence type="ECO:0000259" key="4">
    <source>
        <dbReference type="Pfam" id="PF02894"/>
    </source>
</evidence>
<feature type="domain" description="Gfo/Idh/MocA-like oxidoreductase C-terminal" evidence="4">
    <location>
        <begin position="139"/>
        <end position="356"/>
    </location>
</feature>
<reference evidence="5 6" key="1">
    <citation type="submission" date="2023-11" db="EMBL/GenBank/DDBJ databases">
        <title>Bacillus jintuensis, isolated from a mudflat on the Beibu Gulf coast.</title>
        <authorList>
            <person name="Li M."/>
        </authorList>
    </citation>
    <scope>NUCLEOTIDE SEQUENCE [LARGE SCALE GENOMIC DNA]</scope>
    <source>
        <strain evidence="5 6">31A1R</strain>
    </source>
</reference>
<dbReference type="Gene3D" id="3.30.360.10">
    <property type="entry name" value="Dihydrodipicolinate Reductase, domain 2"/>
    <property type="match status" value="1"/>
</dbReference>
<keyword evidence="2" id="KW-0560">Oxidoreductase</keyword>
<evidence type="ECO:0000259" key="3">
    <source>
        <dbReference type="Pfam" id="PF01408"/>
    </source>
</evidence>
<dbReference type="InterPro" id="IPR036291">
    <property type="entry name" value="NAD(P)-bd_dom_sf"/>
</dbReference>
<dbReference type="SUPFAM" id="SSF55347">
    <property type="entry name" value="Glyceraldehyde-3-phosphate dehydrogenase-like, C-terminal domain"/>
    <property type="match status" value="1"/>
</dbReference>
<dbReference type="RefSeq" id="WP_322445698.1">
    <property type="nucleotide sequence ID" value="NZ_JAXOFX010000003.1"/>
</dbReference>
<dbReference type="Pfam" id="PF02894">
    <property type="entry name" value="GFO_IDH_MocA_C"/>
    <property type="match status" value="1"/>
</dbReference>
<dbReference type="InterPro" id="IPR050463">
    <property type="entry name" value="Gfo/Idh/MocA_oxidrdct_glycsds"/>
</dbReference>
<feature type="domain" description="Gfo/Idh/MocA-like oxidoreductase N-terminal" evidence="3">
    <location>
        <begin position="6"/>
        <end position="119"/>
    </location>
</feature>
<evidence type="ECO:0000313" key="6">
    <source>
        <dbReference type="Proteomes" id="UP001290455"/>
    </source>
</evidence>
<name>A0ABU5IW70_9BACI</name>
<comment type="caution">
    <text evidence="5">The sequence shown here is derived from an EMBL/GenBank/DDBJ whole genome shotgun (WGS) entry which is preliminary data.</text>
</comment>
<gene>
    <name evidence="5" type="ORF">SM124_06545</name>
</gene>
<evidence type="ECO:0000313" key="5">
    <source>
        <dbReference type="EMBL" id="MDZ5471403.1"/>
    </source>
</evidence>
<sequence>MENKKIRVGIIGTGFGAKVHAPIMQSHPGFEVVAISSVHRGNVEELKQENGIDAVYDDWRKMLDSESIDLLSVASAPYLHHEMVMEGFKRNLHVYCEKPMAFDAKESQEMLDLKNESERFGFINFEFRFLPARQKVKGILSSGKLGELLHVHYKCNYTGYLSLANHKRGWLGQEQFGGGMLGAIGSHMFDSLMWWTNDAVKEVYGQLPIHVPSPKDQSEVRTAEDSFQTVGKLGSGTSFSVELTSASLHKANQWRLEVFGTNGTLVMTDDQHVELAIGDDELTAVELSPRLEEPADLSPRALGYYQAFYPMLDGVYATLTEQKVAPHVATFENGHQVQLVLDAVRLSAKEGRKVSL</sequence>
<dbReference type="PANTHER" id="PTHR43818:SF11">
    <property type="entry name" value="BCDNA.GH03377"/>
    <property type="match status" value="1"/>
</dbReference>
<comment type="similarity">
    <text evidence="1">Belongs to the Gfo/Idh/MocA family.</text>
</comment>
<dbReference type="InterPro" id="IPR000683">
    <property type="entry name" value="Gfo/Idh/MocA-like_OxRdtase_N"/>
</dbReference>
<accession>A0ABU5IW70</accession>
<organism evidence="5 6">
    <name type="scientific">Robertmurraya mangrovi</name>
    <dbReference type="NCBI Taxonomy" id="3098077"/>
    <lineage>
        <taxon>Bacteria</taxon>
        <taxon>Bacillati</taxon>
        <taxon>Bacillota</taxon>
        <taxon>Bacilli</taxon>
        <taxon>Bacillales</taxon>
        <taxon>Bacillaceae</taxon>
        <taxon>Robertmurraya</taxon>
    </lineage>
</organism>
<dbReference type="EMBL" id="JAXOFX010000003">
    <property type="protein sequence ID" value="MDZ5471403.1"/>
    <property type="molecule type" value="Genomic_DNA"/>
</dbReference>
<dbReference type="SUPFAM" id="SSF51735">
    <property type="entry name" value="NAD(P)-binding Rossmann-fold domains"/>
    <property type="match status" value="1"/>
</dbReference>
<protein>
    <submittedName>
        <fullName evidence="5">Gfo/Idh/MocA family oxidoreductase</fullName>
    </submittedName>
</protein>
<dbReference type="Gene3D" id="3.40.50.720">
    <property type="entry name" value="NAD(P)-binding Rossmann-like Domain"/>
    <property type="match status" value="1"/>
</dbReference>
<evidence type="ECO:0000256" key="2">
    <source>
        <dbReference type="ARBA" id="ARBA00023002"/>
    </source>
</evidence>
<keyword evidence="6" id="KW-1185">Reference proteome</keyword>
<evidence type="ECO:0000256" key="1">
    <source>
        <dbReference type="ARBA" id="ARBA00010928"/>
    </source>
</evidence>
<dbReference type="Proteomes" id="UP001290455">
    <property type="component" value="Unassembled WGS sequence"/>
</dbReference>
<dbReference type="InterPro" id="IPR004104">
    <property type="entry name" value="Gfo/Idh/MocA-like_OxRdtase_C"/>
</dbReference>
<dbReference type="Pfam" id="PF01408">
    <property type="entry name" value="GFO_IDH_MocA"/>
    <property type="match status" value="1"/>
</dbReference>
<dbReference type="PANTHER" id="PTHR43818">
    <property type="entry name" value="BCDNA.GH03377"/>
    <property type="match status" value="1"/>
</dbReference>